<dbReference type="OrthoDB" id="8690069at2"/>
<dbReference type="PANTHER" id="PTHR33376:SF7">
    <property type="entry name" value="C4-DICARBOXYLATE-BINDING PROTEIN DCTB"/>
    <property type="match status" value="1"/>
</dbReference>
<dbReference type="CDD" id="cd13603">
    <property type="entry name" value="PBP2_TRAP_Siap_TeaA_like"/>
    <property type="match status" value="1"/>
</dbReference>
<dbReference type="Gene3D" id="3.40.190.170">
    <property type="entry name" value="Bacterial extracellular solute-binding protein, family 7"/>
    <property type="match status" value="1"/>
</dbReference>
<dbReference type="AlphaFoldDB" id="F0JHB2"/>
<accession>F0JHB2</accession>
<keyword evidence="3 4" id="KW-0732">Signal</keyword>
<comment type="similarity">
    <text evidence="1">Belongs to the bacterial solute-binding protein 7 family.</text>
</comment>
<evidence type="ECO:0000256" key="2">
    <source>
        <dbReference type="ARBA" id="ARBA00022448"/>
    </source>
</evidence>
<evidence type="ECO:0000313" key="5">
    <source>
        <dbReference type="EMBL" id="EGB15227.1"/>
    </source>
</evidence>
<dbReference type="InterPro" id="IPR038404">
    <property type="entry name" value="TRAP_DctP_sf"/>
</dbReference>
<dbReference type="STRING" id="641491.DND132_2021"/>
<dbReference type="KEGG" id="ddn:DND132_2021"/>
<dbReference type="Pfam" id="PF03480">
    <property type="entry name" value="DctP"/>
    <property type="match status" value="1"/>
</dbReference>
<protein>
    <submittedName>
        <fullName evidence="5">TRAP dicarboxylate transporter, DctP subunit</fullName>
    </submittedName>
</protein>
<dbReference type="RefSeq" id="WP_014322654.1">
    <property type="nucleotide sequence ID" value="NC_016803.1"/>
</dbReference>
<dbReference type="NCBIfam" id="NF037995">
    <property type="entry name" value="TRAP_S1"/>
    <property type="match status" value="1"/>
</dbReference>
<feature type="signal peptide" evidence="4">
    <location>
        <begin position="1"/>
        <end position="22"/>
    </location>
</feature>
<proteinExistence type="inferred from homology"/>
<keyword evidence="2" id="KW-0813">Transport</keyword>
<dbReference type="Proteomes" id="UP000007845">
    <property type="component" value="Chromosome"/>
</dbReference>
<organism evidence="5 6">
    <name type="scientific">Pseudodesulfovibrio mercurii</name>
    <dbReference type="NCBI Taxonomy" id="641491"/>
    <lineage>
        <taxon>Bacteria</taxon>
        <taxon>Pseudomonadati</taxon>
        <taxon>Thermodesulfobacteriota</taxon>
        <taxon>Desulfovibrionia</taxon>
        <taxon>Desulfovibrionales</taxon>
        <taxon>Desulfovibrionaceae</taxon>
    </lineage>
</organism>
<evidence type="ECO:0000256" key="3">
    <source>
        <dbReference type="ARBA" id="ARBA00022729"/>
    </source>
</evidence>
<dbReference type="InterPro" id="IPR018389">
    <property type="entry name" value="DctP_fam"/>
</dbReference>
<dbReference type="PANTHER" id="PTHR33376">
    <property type="match status" value="1"/>
</dbReference>
<evidence type="ECO:0000313" key="6">
    <source>
        <dbReference type="Proteomes" id="UP000007845"/>
    </source>
</evidence>
<evidence type="ECO:0000256" key="4">
    <source>
        <dbReference type="SAM" id="SignalP"/>
    </source>
</evidence>
<dbReference type="NCBIfam" id="TIGR00787">
    <property type="entry name" value="dctP"/>
    <property type="match status" value="1"/>
</dbReference>
<dbReference type="SMR" id="F0JHB2"/>
<name>F0JHB2_9BACT</name>
<reference evidence="5 6" key="1">
    <citation type="journal article" date="2011" name="J. Bacteriol.">
        <title>Genome sequence of the mercury-methylating strain Desulfovibrio desulfuricans ND132.</title>
        <authorList>
            <person name="Brown S.D."/>
            <person name="Gilmour C.C."/>
            <person name="Kucken A.M."/>
            <person name="Wall J.D."/>
            <person name="Elias D.A."/>
            <person name="Brandt C.C."/>
            <person name="Podar M."/>
            <person name="Chertkov O."/>
            <person name="Held B."/>
            <person name="Bruce D.C."/>
            <person name="Detter J.C."/>
            <person name="Tapia R."/>
            <person name="Han C.S."/>
            <person name="Goodwin L.A."/>
            <person name="Cheng J.F."/>
            <person name="Pitluck S."/>
            <person name="Woyke T."/>
            <person name="Mikhailova N."/>
            <person name="Ivanova N.N."/>
            <person name="Han J."/>
            <person name="Lucas S."/>
            <person name="Lapidus A.L."/>
            <person name="Land M.L."/>
            <person name="Hauser L.J."/>
            <person name="Palumbo A.V."/>
        </authorList>
    </citation>
    <scope>NUCLEOTIDE SEQUENCE [LARGE SCALE GENOMIC DNA]</scope>
    <source>
        <strain evidence="5 6">ND132</strain>
    </source>
</reference>
<evidence type="ECO:0000256" key="1">
    <source>
        <dbReference type="ARBA" id="ARBA00009023"/>
    </source>
</evidence>
<feature type="chain" id="PRO_5003255498" evidence="4">
    <location>
        <begin position="23"/>
        <end position="333"/>
    </location>
</feature>
<dbReference type="eggNOG" id="COG1638">
    <property type="taxonomic scope" value="Bacteria"/>
</dbReference>
<gene>
    <name evidence="5" type="ORF">DND132_2021</name>
</gene>
<keyword evidence="6" id="KW-1185">Reference proteome</keyword>
<dbReference type="InterPro" id="IPR004682">
    <property type="entry name" value="TRAP_DctP"/>
</dbReference>
<dbReference type="GO" id="GO:0030288">
    <property type="term" value="C:outer membrane-bounded periplasmic space"/>
    <property type="evidence" value="ECO:0007669"/>
    <property type="project" value="InterPro"/>
</dbReference>
<dbReference type="HOGENOM" id="CLU_036176_1_3_7"/>
<sequence length="333" mass="37179" precursor="true">MKKALILVMTAALLICSVSAFAEEYQKTMIMAATANPTGSLHAVALEKFKEIVEQESNGNVRVNLFLGGSMGSEQANVKQLRDAELHVAVLAAGNLTPFAPAATITILPYLFPKIENAYTLLGNGQFVSELGDAVATQSQTRPLGWLIGGYRVLTNSKHSITKIEDLQGLKIRVPKVRIQLDSFRAWGVEPHPLAWSETFNALQQGVADGQENPHSINQDQKFWEVQKYITDLHYMLWVGPLLVSERWFKCLPENTKALVMKAATESCTYEWEWVAKQNQVALDNCLKHGMVLEELTDENVWMEKARALWPEYYDAVGGKDKIDNALKIMGQN</sequence>
<dbReference type="PIRSF" id="PIRSF006470">
    <property type="entry name" value="DctB"/>
    <property type="match status" value="1"/>
</dbReference>
<dbReference type="GO" id="GO:0055085">
    <property type="term" value="P:transmembrane transport"/>
    <property type="evidence" value="ECO:0007669"/>
    <property type="project" value="InterPro"/>
</dbReference>
<dbReference type="EMBL" id="CP003220">
    <property type="protein sequence ID" value="EGB15227.1"/>
    <property type="molecule type" value="Genomic_DNA"/>
</dbReference>